<keyword evidence="3" id="KW-0732">Signal</keyword>
<feature type="signal peptide" evidence="3">
    <location>
        <begin position="1"/>
        <end position="19"/>
    </location>
</feature>
<dbReference type="GO" id="GO:0005576">
    <property type="term" value="C:extracellular region"/>
    <property type="evidence" value="ECO:0007669"/>
    <property type="project" value="TreeGrafter"/>
</dbReference>
<dbReference type="Gene3D" id="3.90.730.10">
    <property type="entry name" value="Ribonuclease T2-like"/>
    <property type="match status" value="1"/>
</dbReference>
<reference evidence="4" key="1">
    <citation type="thesis" date="2021" institute="BYU ScholarsArchive" country="Provo, UT, USA">
        <title>Applications of and Algorithms for Genome Assembly and Genomic Analyses with an Emphasis on Marine Teleosts.</title>
        <authorList>
            <person name="Pickett B.D."/>
        </authorList>
    </citation>
    <scope>NUCLEOTIDE SEQUENCE</scope>
    <source>
        <strain evidence="4">HI-2016</strain>
    </source>
</reference>
<dbReference type="PANTHER" id="PTHR11240:SF22">
    <property type="entry name" value="RIBONUCLEASE T2"/>
    <property type="match status" value="1"/>
</dbReference>
<name>A0A8T2P461_9TELE</name>
<dbReference type="InterPro" id="IPR036430">
    <property type="entry name" value="RNase_T2-like_sf"/>
</dbReference>
<dbReference type="EMBL" id="JAFBMS010000020">
    <property type="protein sequence ID" value="KAG9344368.1"/>
    <property type="molecule type" value="Genomic_DNA"/>
</dbReference>
<comment type="similarity">
    <text evidence="1 2">Belongs to the RNase T2 family.</text>
</comment>
<dbReference type="PROSITE" id="PS00531">
    <property type="entry name" value="RNASE_T2_2"/>
    <property type="match status" value="1"/>
</dbReference>
<evidence type="ECO:0000256" key="3">
    <source>
        <dbReference type="SAM" id="SignalP"/>
    </source>
</evidence>
<comment type="caution">
    <text evidence="4">The sequence shown here is derived from an EMBL/GenBank/DDBJ whole genome shotgun (WGS) entry which is preliminary data.</text>
</comment>
<evidence type="ECO:0000256" key="2">
    <source>
        <dbReference type="RuleBase" id="RU004328"/>
    </source>
</evidence>
<dbReference type="GO" id="GO:0003723">
    <property type="term" value="F:RNA binding"/>
    <property type="evidence" value="ECO:0007669"/>
    <property type="project" value="InterPro"/>
</dbReference>
<dbReference type="PANTHER" id="PTHR11240">
    <property type="entry name" value="RIBONUCLEASE T2"/>
    <property type="match status" value="1"/>
</dbReference>
<gene>
    <name evidence="4" type="ORF">JZ751_011037</name>
</gene>
<sequence length="142" mass="16143">MRSYTLVALLCLGCGLGAASYKLFVKHEWIKHGTCAVQSETLDTEHKYFSKALELYSKLDLDGTLKTHNIVPSETYYMGEQILGQIEICFSKDYTLMDCQTSEEDTRNHPNDILSFQPYSKAGFIVCDRNIKVYYPPVNGKP</sequence>
<dbReference type="Proteomes" id="UP000824540">
    <property type="component" value="Unassembled WGS sequence"/>
</dbReference>
<evidence type="ECO:0000256" key="1">
    <source>
        <dbReference type="ARBA" id="ARBA00007469"/>
    </source>
</evidence>
<dbReference type="InterPro" id="IPR033130">
    <property type="entry name" value="RNase_T2_His_AS_2"/>
</dbReference>
<dbReference type="AlphaFoldDB" id="A0A8T2P461"/>
<dbReference type="Pfam" id="PF00445">
    <property type="entry name" value="Ribonuclease_T2"/>
    <property type="match status" value="1"/>
</dbReference>
<proteinExistence type="inferred from homology"/>
<accession>A0A8T2P461</accession>
<evidence type="ECO:0000313" key="4">
    <source>
        <dbReference type="EMBL" id="KAG9344368.1"/>
    </source>
</evidence>
<evidence type="ECO:0000313" key="5">
    <source>
        <dbReference type="Proteomes" id="UP000824540"/>
    </source>
</evidence>
<protein>
    <submittedName>
        <fullName evidence="4">Uncharacterized protein</fullName>
    </submittedName>
</protein>
<keyword evidence="5" id="KW-1185">Reference proteome</keyword>
<organism evidence="4 5">
    <name type="scientific">Albula glossodonta</name>
    <name type="common">roundjaw bonefish</name>
    <dbReference type="NCBI Taxonomy" id="121402"/>
    <lineage>
        <taxon>Eukaryota</taxon>
        <taxon>Metazoa</taxon>
        <taxon>Chordata</taxon>
        <taxon>Craniata</taxon>
        <taxon>Vertebrata</taxon>
        <taxon>Euteleostomi</taxon>
        <taxon>Actinopterygii</taxon>
        <taxon>Neopterygii</taxon>
        <taxon>Teleostei</taxon>
        <taxon>Albuliformes</taxon>
        <taxon>Albulidae</taxon>
        <taxon>Albula</taxon>
    </lineage>
</organism>
<dbReference type="InterPro" id="IPR001568">
    <property type="entry name" value="RNase_T2-like"/>
</dbReference>
<dbReference type="GO" id="GO:0033897">
    <property type="term" value="F:ribonuclease T2 activity"/>
    <property type="evidence" value="ECO:0007669"/>
    <property type="project" value="InterPro"/>
</dbReference>
<dbReference type="OrthoDB" id="435754at2759"/>
<dbReference type="GO" id="GO:0006401">
    <property type="term" value="P:RNA catabolic process"/>
    <property type="evidence" value="ECO:0007669"/>
    <property type="project" value="TreeGrafter"/>
</dbReference>
<dbReference type="SUPFAM" id="SSF55895">
    <property type="entry name" value="Ribonuclease Rh-like"/>
    <property type="match status" value="1"/>
</dbReference>
<feature type="chain" id="PRO_5035931311" evidence="3">
    <location>
        <begin position="20"/>
        <end position="142"/>
    </location>
</feature>